<dbReference type="EMBL" id="JBBXJM010000002">
    <property type="protein sequence ID" value="KAL1411864.1"/>
    <property type="molecule type" value="Genomic_DNA"/>
</dbReference>
<reference evidence="1 2" key="1">
    <citation type="submission" date="2023-08" db="EMBL/GenBank/DDBJ databases">
        <title>Annotated Genome Sequence of Vanrija albida AlHP1.</title>
        <authorList>
            <person name="Herzog R."/>
        </authorList>
    </citation>
    <scope>NUCLEOTIDE SEQUENCE [LARGE SCALE GENOMIC DNA]</scope>
    <source>
        <strain evidence="1 2">AlHP1</strain>
    </source>
</reference>
<dbReference type="InterPro" id="IPR036866">
    <property type="entry name" value="RibonucZ/Hydroxyglut_hydro"/>
</dbReference>
<dbReference type="Proteomes" id="UP001565368">
    <property type="component" value="Unassembled WGS sequence"/>
</dbReference>
<dbReference type="PANTHER" id="PTHR36839">
    <property type="entry name" value="METALLO-BETA-LACTAMASE FAMILY PROTEIN (AFU_ORTHOLOGUE AFUA_5G12770)"/>
    <property type="match status" value="1"/>
</dbReference>
<keyword evidence="2" id="KW-1185">Reference proteome</keyword>
<accession>A0ABR3QAW1</accession>
<dbReference type="Gene3D" id="3.60.15.10">
    <property type="entry name" value="Ribonuclease Z/Hydroxyacylglutathione hydrolase-like"/>
    <property type="match status" value="1"/>
</dbReference>
<dbReference type="PANTHER" id="PTHR36839:SF1">
    <property type="entry name" value="METALLO-BETA-LACTAMASE FAMILY PROTEIN (AFU_ORTHOLOGUE AFUA_5G12770)"/>
    <property type="match status" value="1"/>
</dbReference>
<proteinExistence type="predicted"/>
<evidence type="ECO:0000313" key="2">
    <source>
        <dbReference type="Proteomes" id="UP001565368"/>
    </source>
</evidence>
<protein>
    <recommendedName>
        <fullName evidence="3">Metallo-beta-lactamase domain-containing protein</fullName>
    </recommendedName>
</protein>
<dbReference type="SUPFAM" id="SSF56281">
    <property type="entry name" value="Metallo-hydrolase/oxidoreductase"/>
    <property type="match status" value="1"/>
</dbReference>
<organism evidence="1 2">
    <name type="scientific">Vanrija albida</name>
    <dbReference type="NCBI Taxonomy" id="181172"/>
    <lineage>
        <taxon>Eukaryota</taxon>
        <taxon>Fungi</taxon>
        <taxon>Dikarya</taxon>
        <taxon>Basidiomycota</taxon>
        <taxon>Agaricomycotina</taxon>
        <taxon>Tremellomycetes</taxon>
        <taxon>Trichosporonales</taxon>
        <taxon>Trichosporonaceae</taxon>
        <taxon>Vanrija</taxon>
    </lineage>
</organism>
<comment type="caution">
    <text evidence="1">The sequence shown here is derived from an EMBL/GenBank/DDBJ whole genome shotgun (WGS) entry which is preliminary data.</text>
</comment>
<evidence type="ECO:0000313" key="1">
    <source>
        <dbReference type="EMBL" id="KAL1411864.1"/>
    </source>
</evidence>
<gene>
    <name evidence="1" type="ORF">Q8F55_002839</name>
</gene>
<dbReference type="RefSeq" id="XP_069211808.1">
    <property type="nucleotide sequence ID" value="XM_069351422.1"/>
</dbReference>
<dbReference type="GeneID" id="95983882"/>
<sequence>MPKEFYIREELTALHELPARAADVLADDTILPVCATCATQYPGPRDDCELECWPLLNLGPVCEDPRQWVPGTGQAWTSLHQLVKGGRRNHLLRDVEDPRISLIATEPFFAIGQTPIVLETAEGSVIWDCSAVITEPLVAHLVALKRPLKAIAISHPHFFCTSLTWARALGVPLYINELDREWYARAGSLREGEVVFWRGTHALTASITLVECGGHFPGSSVLYWDRGGEPLLSEADARAPDSGLLLVADTIMVQPTQKGFTFMWSYPNAIPLHPTDVLHIQKVLAEYDYDSVTCSWPDRWVRAGAKRQMDESVETYLSATQWKRDSGGKLVPKGKA</sequence>
<evidence type="ECO:0008006" key="3">
    <source>
        <dbReference type="Google" id="ProtNLM"/>
    </source>
</evidence>
<name>A0ABR3QAW1_9TREE</name>